<evidence type="ECO:0000313" key="2">
    <source>
        <dbReference type="Proteomes" id="UP000828048"/>
    </source>
</evidence>
<protein>
    <submittedName>
        <fullName evidence="1">Uncharacterized protein</fullName>
    </submittedName>
</protein>
<evidence type="ECO:0000313" key="1">
    <source>
        <dbReference type="EMBL" id="KAH7855062.1"/>
    </source>
</evidence>
<keyword evidence="2" id="KW-1185">Reference proteome</keyword>
<name>A0ACB7YNS8_9ERIC</name>
<sequence length="142" mass="15407">MGIKNAGEGRAEKEKGSIVSRSRVKLWIIMATSSLLLWTCLVQLTALGGTWGPRLLKGVYANNGYLMVSCNGGLNQMRAVEGEDVVAWAKTGSGKTFAYVLPLLHKLFSDSGSKNKLAPAAFVLVSTRELCQQYRVPVFLSL</sequence>
<organism evidence="1 2">
    <name type="scientific">Vaccinium darrowii</name>
    <dbReference type="NCBI Taxonomy" id="229202"/>
    <lineage>
        <taxon>Eukaryota</taxon>
        <taxon>Viridiplantae</taxon>
        <taxon>Streptophyta</taxon>
        <taxon>Embryophyta</taxon>
        <taxon>Tracheophyta</taxon>
        <taxon>Spermatophyta</taxon>
        <taxon>Magnoliopsida</taxon>
        <taxon>eudicotyledons</taxon>
        <taxon>Gunneridae</taxon>
        <taxon>Pentapetalae</taxon>
        <taxon>asterids</taxon>
        <taxon>Ericales</taxon>
        <taxon>Ericaceae</taxon>
        <taxon>Vaccinioideae</taxon>
        <taxon>Vaccinieae</taxon>
        <taxon>Vaccinium</taxon>
    </lineage>
</organism>
<accession>A0ACB7YNS8</accession>
<comment type="caution">
    <text evidence="1">The sequence shown here is derived from an EMBL/GenBank/DDBJ whole genome shotgun (WGS) entry which is preliminary data.</text>
</comment>
<proteinExistence type="predicted"/>
<gene>
    <name evidence="1" type="ORF">Vadar_020834</name>
</gene>
<dbReference type="Proteomes" id="UP000828048">
    <property type="component" value="Chromosome 11"/>
</dbReference>
<dbReference type="EMBL" id="CM037161">
    <property type="protein sequence ID" value="KAH7855062.1"/>
    <property type="molecule type" value="Genomic_DNA"/>
</dbReference>
<reference evidence="1 2" key="1">
    <citation type="journal article" date="2021" name="Hortic Res">
        <title>High-quality reference genome and annotation aids understanding of berry development for evergreen blueberry (Vaccinium darrowii).</title>
        <authorList>
            <person name="Yu J."/>
            <person name="Hulse-Kemp A.M."/>
            <person name="Babiker E."/>
            <person name="Staton M."/>
        </authorList>
    </citation>
    <scope>NUCLEOTIDE SEQUENCE [LARGE SCALE GENOMIC DNA]</scope>
    <source>
        <strain evidence="2">cv. NJ 8807/NJ 8810</strain>
        <tissue evidence="1">Young leaf</tissue>
    </source>
</reference>